<reference evidence="1" key="2">
    <citation type="submission" date="2021-01" db="EMBL/GenBank/DDBJ databases">
        <authorList>
            <person name="Mieszkin S."/>
            <person name="Pouder E."/>
            <person name="Alain K."/>
        </authorList>
    </citation>
    <scope>NUCLEOTIDE SEQUENCE</scope>
    <source>
        <strain evidence="1">HW T2.11</strain>
    </source>
</reference>
<dbReference type="PANTHER" id="PTHR33986:SF15">
    <property type="entry name" value="MITOCHONDRIAL FISSION PROTEIN ELM1"/>
    <property type="match status" value="1"/>
</dbReference>
<accession>A0A963YV43</accession>
<keyword evidence="2" id="KW-1185">Reference proteome</keyword>
<dbReference type="RefSeq" id="WP_227322982.1">
    <property type="nucleotide sequence ID" value="NZ_JAESVB010000012.1"/>
</dbReference>
<sequence length="325" mass="35065">MSFLAPQSAGFPSDTVPSSWILTEPYAGLQSQALGLAERAGLAPSTHTLKARFPWNYVSAPRWPWPLSSVEAEAIAGPKPGLILSCGGMAAAVGSAIRSPQHRVVHIQNPRMAFSKFDLIIVNRHDEVTGKNVIVTRTALHRVTQARLADARAQWAPVFAHLPRPLVAVLVGGTNGRFKLDAPVAANLAQSLAAMMDQDRVGLMLTPSRRTDPKATAAFRDTLSPRGAYVWDGEGENPYFGMLALADMIIVTIDSVSMVSEGVATSAPVMLASLPGRSRRIGIFTDGLVADGRVRHFQGRYEHWPVAPLDDTAEAAQDMRQRLGF</sequence>
<dbReference type="PANTHER" id="PTHR33986">
    <property type="entry name" value="OS02G0535700 PROTEIN"/>
    <property type="match status" value="1"/>
</dbReference>
<name>A0A963YV43_9PROT</name>
<dbReference type="Proteomes" id="UP000708298">
    <property type="component" value="Unassembled WGS sequence"/>
</dbReference>
<dbReference type="EMBL" id="JAESVB010000012">
    <property type="protein sequence ID" value="MCB8877329.1"/>
    <property type="molecule type" value="Genomic_DNA"/>
</dbReference>
<dbReference type="AlphaFoldDB" id="A0A963YV43"/>
<dbReference type="InterPro" id="IPR009367">
    <property type="entry name" value="Elm1-like"/>
</dbReference>
<proteinExistence type="predicted"/>
<reference evidence="1" key="1">
    <citation type="journal article" date="2021" name="Microorganisms">
        <title>Acidisoma silvae sp. nov. and Acidisomacellulosilytica sp. nov., Two Acidophilic Bacteria Isolated from Decaying Wood, Hydrolyzing Cellulose and Producing Poly-3-hydroxybutyrate.</title>
        <authorList>
            <person name="Mieszkin S."/>
            <person name="Pouder E."/>
            <person name="Uroz S."/>
            <person name="Simon-Colin C."/>
            <person name="Alain K."/>
        </authorList>
    </citation>
    <scope>NUCLEOTIDE SEQUENCE</scope>
    <source>
        <strain evidence="1">HW T2.11</strain>
    </source>
</reference>
<dbReference type="Pfam" id="PF06258">
    <property type="entry name" value="Mito_fiss_Elm1"/>
    <property type="match status" value="1"/>
</dbReference>
<comment type="caution">
    <text evidence="1">The sequence shown here is derived from an EMBL/GenBank/DDBJ whole genome shotgun (WGS) entry which is preliminary data.</text>
</comment>
<evidence type="ECO:0000313" key="1">
    <source>
        <dbReference type="EMBL" id="MCB8877329.1"/>
    </source>
</evidence>
<organism evidence="1 2">
    <name type="scientific">Acidisoma silvae</name>
    <dbReference type="NCBI Taxonomy" id="2802396"/>
    <lineage>
        <taxon>Bacteria</taxon>
        <taxon>Pseudomonadati</taxon>
        <taxon>Pseudomonadota</taxon>
        <taxon>Alphaproteobacteria</taxon>
        <taxon>Acetobacterales</taxon>
        <taxon>Acidocellaceae</taxon>
        <taxon>Acidisoma</taxon>
    </lineage>
</organism>
<evidence type="ECO:0000313" key="2">
    <source>
        <dbReference type="Proteomes" id="UP000708298"/>
    </source>
</evidence>
<gene>
    <name evidence="1" type="ORF">ASILVAE211_19180</name>
</gene>
<protein>
    <submittedName>
        <fullName evidence="1">Mitochondrial fission ELM1 family protein</fullName>
    </submittedName>
</protein>